<evidence type="ECO:0000313" key="6">
    <source>
        <dbReference type="Proteomes" id="UP000467105"/>
    </source>
</evidence>
<dbReference type="InterPro" id="IPR007318">
    <property type="entry name" value="Phopholipid_MeTrfase"/>
</dbReference>
<evidence type="ECO:0000313" key="5">
    <source>
        <dbReference type="EMBL" id="BBZ42903.1"/>
    </source>
</evidence>
<dbReference type="GO" id="GO:0012505">
    <property type="term" value="C:endomembrane system"/>
    <property type="evidence" value="ECO:0007669"/>
    <property type="project" value="UniProtKB-SubCell"/>
</dbReference>
<comment type="subcellular location">
    <subcellularLocation>
        <location evidence="1">Endomembrane system</location>
        <topology evidence="1">Multi-pass membrane protein</topology>
    </subcellularLocation>
</comment>
<proteinExistence type="predicted"/>
<keyword evidence="6" id="KW-1185">Reference proteome</keyword>
<evidence type="ECO:0000256" key="3">
    <source>
        <dbReference type="ARBA" id="ARBA00022989"/>
    </source>
</evidence>
<dbReference type="Proteomes" id="UP000467105">
    <property type="component" value="Chromosome"/>
</dbReference>
<reference evidence="5 6" key="1">
    <citation type="journal article" date="2019" name="Emerg. Microbes Infect.">
        <title>Comprehensive subspecies identification of 175 nontuberculous mycobacteria species based on 7547 genomic profiles.</title>
        <authorList>
            <person name="Matsumoto Y."/>
            <person name="Kinjo T."/>
            <person name="Motooka D."/>
            <person name="Nabeya D."/>
            <person name="Jung N."/>
            <person name="Uechi K."/>
            <person name="Horii T."/>
            <person name="Iida T."/>
            <person name="Fujita J."/>
            <person name="Nakamura S."/>
        </authorList>
    </citation>
    <scope>NUCLEOTIDE SEQUENCE [LARGE SCALE GENOMIC DNA]</scope>
    <source>
        <strain evidence="5 6">JCM 14742</strain>
    </source>
</reference>
<dbReference type="PANTHER" id="PTHR43847">
    <property type="entry name" value="BLL3993 PROTEIN"/>
    <property type="match status" value="1"/>
</dbReference>
<sequence length="224" mass="24214">MKTTLRAVGSGVVGLGVFCVLLFAPACTFAYWQGWIFLAVFTVSTWVPTIYLMRTNPAALQRRLRAGPRAETRPVQKAVMAVSFASLASTMAFSALDHRFGWSAVPAPVSLIGDALVGIGIAGAMLVIVQNSYAAATVTVEAGQSLACTGLYGVVRHPMYAADIVMMVGIPLALDSYWGLLLVIPGVVALVIRILDEEKLLTAELPGYREYAQRVRYRLLPHVW</sequence>
<dbReference type="OrthoDB" id="7203053at2"/>
<dbReference type="AlphaFoldDB" id="A0A7I7YPQ0"/>
<dbReference type="EMBL" id="AP022614">
    <property type="protein sequence ID" value="BBZ42903.1"/>
    <property type="molecule type" value="Genomic_DNA"/>
</dbReference>
<dbReference type="Pfam" id="PF04191">
    <property type="entry name" value="PEMT"/>
    <property type="match status" value="1"/>
</dbReference>
<accession>A0A7I7YPQ0</accession>
<keyword evidence="3" id="KW-1133">Transmembrane helix</keyword>
<evidence type="ECO:0000256" key="1">
    <source>
        <dbReference type="ARBA" id="ARBA00004127"/>
    </source>
</evidence>
<dbReference type="RefSeq" id="WP_085269276.1">
    <property type="nucleotide sequence ID" value="NZ_AP022614.1"/>
</dbReference>
<dbReference type="Gene3D" id="1.20.120.1630">
    <property type="match status" value="1"/>
</dbReference>
<evidence type="ECO:0000256" key="2">
    <source>
        <dbReference type="ARBA" id="ARBA00022692"/>
    </source>
</evidence>
<evidence type="ECO:0000256" key="4">
    <source>
        <dbReference type="ARBA" id="ARBA00023136"/>
    </source>
</evidence>
<organism evidence="5 6">
    <name type="scientific">Mycobacterium parmense</name>
    <dbReference type="NCBI Taxonomy" id="185642"/>
    <lineage>
        <taxon>Bacteria</taxon>
        <taxon>Bacillati</taxon>
        <taxon>Actinomycetota</taxon>
        <taxon>Actinomycetes</taxon>
        <taxon>Mycobacteriales</taxon>
        <taxon>Mycobacteriaceae</taxon>
        <taxon>Mycobacterium</taxon>
        <taxon>Mycobacterium simiae complex</taxon>
    </lineage>
</organism>
<keyword evidence="2" id="KW-0812">Transmembrane</keyword>
<dbReference type="InterPro" id="IPR052527">
    <property type="entry name" value="Metal_cation-efflux_comp"/>
</dbReference>
<protein>
    <submittedName>
        <fullName evidence="5">Membrane protein</fullName>
    </submittedName>
</protein>
<keyword evidence="4" id="KW-0472">Membrane</keyword>
<name>A0A7I7YPQ0_9MYCO</name>
<dbReference type="PANTHER" id="PTHR43847:SF1">
    <property type="entry name" value="BLL3993 PROTEIN"/>
    <property type="match status" value="1"/>
</dbReference>
<gene>
    <name evidence="5" type="ORF">MPRM_01840</name>
</gene>